<feature type="transmembrane region" description="Helical" evidence="8">
    <location>
        <begin position="120"/>
        <end position="138"/>
    </location>
</feature>
<protein>
    <submittedName>
        <fullName evidence="9">Glycosyltransferase family 87 protein</fullName>
    </submittedName>
</protein>
<evidence type="ECO:0000256" key="7">
    <source>
        <dbReference type="ARBA" id="ARBA00024033"/>
    </source>
</evidence>
<feature type="transmembrane region" description="Helical" evidence="8">
    <location>
        <begin position="16"/>
        <end position="36"/>
    </location>
</feature>
<dbReference type="Pfam" id="PF09594">
    <property type="entry name" value="GT87"/>
    <property type="match status" value="1"/>
</dbReference>
<evidence type="ECO:0000256" key="5">
    <source>
        <dbReference type="ARBA" id="ARBA00022989"/>
    </source>
</evidence>
<keyword evidence="2" id="KW-1003">Cell membrane</keyword>
<reference evidence="10" key="1">
    <citation type="journal article" date="2019" name="Int. J. Syst. Evol. Microbiol.">
        <title>The Global Catalogue of Microorganisms (GCM) 10K type strain sequencing project: providing services to taxonomists for standard genome sequencing and annotation.</title>
        <authorList>
            <consortium name="The Broad Institute Genomics Platform"/>
            <consortium name="The Broad Institute Genome Sequencing Center for Infectious Disease"/>
            <person name="Wu L."/>
            <person name="Ma J."/>
        </authorList>
    </citation>
    <scope>NUCLEOTIDE SEQUENCE [LARGE SCALE GENOMIC DNA]</scope>
    <source>
        <strain evidence="10">JCM 14735</strain>
    </source>
</reference>
<feature type="transmembrane region" description="Helical" evidence="8">
    <location>
        <begin position="347"/>
        <end position="368"/>
    </location>
</feature>
<feature type="transmembrane region" description="Helical" evidence="8">
    <location>
        <begin position="374"/>
        <end position="394"/>
    </location>
</feature>
<dbReference type="EMBL" id="BAAAOA010000014">
    <property type="protein sequence ID" value="GAA1754883.1"/>
    <property type="molecule type" value="Genomic_DNA"/>
</dbReference>
<name>A0ABP4WJ84_9MICC</name>
<keyword evidence="3" id="KW-0808">Transferase</keyword>
<accession>A0ABP4WJ84</accession>
<comment type="caution">
    <text evidence="9">The sequence shown here is derived from an EMBL/GenBank/DDBJ whole genome shotgun (WGS) entry which is preliminary data.</text>
</comment>
<feature type="transmembrane region" description="Helical" evidence="8">
    <location>
        <begin position="268"/>
        <end position="289"/>
    </location>
</feature>
<evidence type="ECO:0000256" key="3">
    <source>
        <dbReference type="ARBA" id="ARBA00022679"/>
    </source>
</evidence>
<keyword evidence="4 8" id="KW-0812">Transmembrane</keyword>
<proteinExistence type="inferred from homology"/>
<dbReference type="Proteomes" id="UP001501204">
    <property type="component" value="Unassembled WGS sequence"/>
</dbReference>
<dbReference type="InterPro" id="IPR018584">
    <property type="entry name" value="GT87"/>
</dbReference>
<evidence type="ECO:0000256" key="1">
    <source>
        <dbReference type="ARBA" id="ARBA00004651"/>
    </source>
</evidence>
<dbReference type="RefSeq" id="WP_344120815.1">
    <property type="nucleotide sequence ID" value="NZ_BAAAOA010000014.1"/>
</dbReference>
<evidence type="ECO:0000313" key="9">
    <source>
        <dbReference type="EMBL" id="GAA1754883.1"/>
    </source>
</evidence>
<evidence type="ECO:0000256" key="2">
    <source>
        <dbReference type="ARBA" id="ARBA00022475"/>
    </source>
</evidence>
<gene>
    <name evidence="9" type="ORF">GCM10009767_12770</name>
</gene>
<evidence type="ECO:0000313" key="10">
    <source>
        <dbReference type="Proteomes" id="UP001501204"/>
    </source>
</evidence>
<keyword evidence="6 8" id="KW-0472">Membrane</keyword>
<evidence type="ECO:0000256" key="8">
    <source>
        <dbReference type="SAM" id="Phobius"/>
    </source>
</evidence>
<comment type="similarity">
    <text evidence="7">Belongs to the glycosyltransferase 87 family.</text>
</comment>
<feature type="transmembrane region" description="Helical" evidence="8">
    <location>
        <begin position="191"/>
        <end position="210"/>
    </location>
</feature>
<comment type="subcellular location">
    <subcellularLocation>
        <location evidence="1">Cell membrane</location>
        <topology evidence="1">Multi-pass membrane protein</topology>
    </subcellularLocation>
</comment>
<sequence>MLPARAVAWFARPSSVWWGFAVVHLYFLGWMMSFVIHGDAFSDTEQYRAWAMAGYDPDDRGDGISPWVYPVLAQVPIHLAGIAGPGPYLLVWTLIIAALNAAGLVCLTRGPWGRRGIAPAWWWLFFTVFLGYLGFARVEGIAAPIVLVGLLCAARRPVLGSVLLSIATWIKVWPAAVLLALFIACRQRVQVVAAGVGVTAAVMLGTYLSGGLRHIADFLVNQGERGMQLEATFSTPWVWLSVLDVAGARMADNVAINSTEVYGPGAEIVAFLMQPLLVLAVLAGAVLLVRALQRGAEREELFYEGALMMTTVFIVFNKVGSPQFMIWLAPVVVAGLVHDRRRWRTPAALLMGIAVATFVIYPLFYTPLIHAHPVMAAVLTTRNVMLVVLLWWSVQRTVELGRRTRPVPQTLDA</sequence>
<keyword evidence="5 8" id="KW-1133">Transmembrane helix</keyword>
<feature type="transmembrane region" description="Helical" evidence="8">
    <location>
        <begin position="89"/>
        <end position="108"/>
    </location>
</feature>
<keyword evidence="10" id="KW-1185">Reference proteome</keyword>
<feature type="transmembrane region" description="Helical" evidence="8">
    <location>
        <begin position="158"/>
        <end position="184"/>
    </location>
</feature>
<evidence type="ECO:0000256" key="4">
    <source>
        <dbReference type="ARBA" id="ARBA00022692"/>
    </source>
</evidence>
<organism evidence="9 10">
    <name type="scientific">Kocuria aegyptia</name>
    <dbReference type="NCBI Taxonomy" id="330943"/>
    <lineage>
        <taxon>Bacteria</taxon>
        <taxon>Bacillati</taxon>
        <taxon>Actinomycetota</taxon>
        <taxon>Actinomycetes</taxon>
        <taxon>Micrococcales</taxon>
        <taxon>Micrococcaceae</taxon>
        <taxon>Kocuria</taxon>
    </lineage>
</organism>
<evidence type="ECO:0000256" key="6">
    <source>
        <dbReference type="ARBA" id="ARBA00023136"/>
    </source>
</evidence>